<proteinExistence type="predicted"/>
<feature type="domain" description="Beta-ketoacyl synthase-like N-terminal" evidence="1">
    <location>
        <begin position="77"/>
        <end position="164"/>
    </location>
</feature>
<dbReference type="GO" id="GO:0016746">
    <property type="term" value="F:acyltransferase activity"/>
    <property type="evidence" value="ECO:0007669"/>
    <property type="project" value="InterPro"/>
</dbReference>
<keyword evidence="3" id="KW-1185">Reference proteome</keyword>
<evidence type="ECO:0000313" key="2">
    <source>
        <dbReference type="EMBL" id="MBR7835549.1"/>
    </source>
</evidence>
<comment type="caution">
    <text evidence="2">The sequence shown here is derived from an EMBL/GenBank/DDBJ whole genome shotgun (WGS) entry which is preliminary data.</text>
</comment>
<dbReference type="SUPFAM" id="SSF53901">
    <property type="entry name" value="Thiolase-like"/>
    <property type="match status" value="1"/>
</dbReference>
<dbReference type="Proteomes" id="UP000675781">
    <property type="component" value="Unassembled WGS sequence"/>
</dbReference>
<dbReference type="PROSITE" id="PS51257">
    <property type="entry name" value="PROKAR_LIPOPROTEIN"/>
    <property type="match status" value="1"/>
</dbReference>
<protein>
    <submittedName>
        <fullName evidence="2">Beta-ketoacyl synthase chain length factor</fullName>
    </submittedName>
</protein>
<evidence type="ECO:0000259" key="1">
    <source>
        <dbReference type="Pfam" id="PF13723"/>
    </source>
</evidence>
<dbReference type="InterPro" id="IPR014030">
    <property type="entry name" value="Ketoacyl_synth_N"/>
</dbReference>
<reference evidence="2" key="1">
    <citation type="submission" date="2021-04" db="EMBL/GenBank/DDBJ databases">
        <title>Genome based classification of Actinospica acidithermotolerans sp. nov., an actinobacterium isolated from an Indonesian hot spring.</title>
        <authorList>
            <person name="Kusuma A.B."/>
            <person name="Putra K.E."/>
            <person name="Nafisah S."/>
            <person name="Loh J."/>
            <person name="Nouioui I."/>
            <person name="Goodfellow M."/>
        </authorList>
    </citation>
    <scope>NUCLEOTIDE SEQUENCE</scope>
    <source>
        <strain evidence="2">CSCA 57</strain>
    </source>
</reference>
<dbReference type="Pfam" id="PF13723">
    <property type="entry name" value="Ketoacyl-synt_2"/>
    <property type="match status" value="1"/>
</dbReference>
<dbReference type="AlphaFoldDB" id="A0A941EX41"/>
<gene>
    <name evidence="2" type="ORF">KDL01_19895</name>
</gene>
<name>A0A941EX41_9ACTN</name>
<dbReference type="Gene3D" id="3.40.47.10">
    <property type="match status" value="1"/>
</dbReference>
<organism evidence="2 3">
    <name type="scientific">Actinospica durhamensis</name>
    <dbReference type="NCBI Taxonomy" id="1508375"/>
    <lineage>
        <taxon>Bacteria</taxon>
        <taxon>Bacillati</taxon>
        <taxon>Actinomycetota</taxon>
        <taxon>Actinomycetes</taxon>
        <taxon>Catenulisporales</taxon>
        <taxon>Actinospicaceae</taxon>
        <taxon>Actinospica</taxon>
    </lineage>
</organism>
<evidence type="ECO:0000313" key="3">
    <source>
        <dbReference type="Proteomes" id="UP000675781"/>
    </source>
</evidence>
<sequence length="192" mass="19357">MRGRAAIPVDPPRELTALAARARAAHLAVLASACWPESTADQIPPPLPGFVSSSFSPIVAEVAKRALRRVPQRGPEVVTAVVVVSALGDVASAAQVAEAVDTGGRVWPLMFFQSVPNAVAGHVAARRALTGPIVSVCAPEAGIEVAALLLEDGDADEVLVAEVDLEPADGAGARGAAVLLGLRARSGLGGAA</sequence>
<dbReference type="InterPro" id="IPR016039">
    <property type="entry name" value="Thiolase-like"/>
</dbReference>
<dbReference type="EMBL" id="JAGSOG010000099">
    <property type="protein sequence ID" value="MBR7835549.1"/>
    <property type="molecule type" value="Genomic_DNA"/>
</dbReference>
<accession>A0A941EX41</accession>